<evidence type="ECO:0000256" key="11">
    <source>
        <dbReference type="HAMAP-Rule" id="MF_00664"/>
    </source>
</evidence>
<feature type="site" description="Cleavage (non-hydrolytic); by autocatalysis" evidence="11">
    <location>
        <begin position="162"/>
        <end position="163"/>
    </location>
</feature>
<evidence type="ECO:0000256" key="1">
    <source>
        <dbReference type="ARBA" id="ARBA00022475"/>
    </source>
</evidence>
<comment type="caution">
    <text evidence="12">The sequence shown here is derived from an EMBL/GenBank/DDBJ whole genome shotgun (WGS) entry which is preliminary data.</text>
</comment>
<dbReference type="GO" id="GO:0004609">
    <property type="term" value="F:phosphatidylserine decarboxylase activity"/>
    <property type="evidence" value="ECO:0007669"/>
    <property type="project" value="UniProtKB-EC"/>
</dbReference>
<dbReference type="InterPro" id="IPR003817">
    <property type="entry name" value="PS_Dcarbxylase"/>
</dbReference>
<dbReference type="EMBL" id="JARFPL010000018">
    <property type="protein sequence ID" value="MDF0593349.1"/>
    <property type="molecule type" value="Genomic_DNA"/>
</dbReference>
<keyword evidence="4 11" id="KW-0443">Lipid metabolism</keyword>
<dbReference type="EC" id="4.1.1.-" evidence="11"/>
<dbReference type="Proteomes" id="UP001215956">
    <property type="component" value="Unassembled WGS sequence"/>
</dbReference>
<dbReference type="HAMAP" id="MF_00664">
    <property type="entry name" value="PS_decarb_PSD_A"/>
    <property type="match status" value="1"/>
</dbReference>
<evidence type="ECO:0000256" key="9">
    <source>
        <dbReference type="ARBA" id="ARBA00023264"/>
    </source>
</evidence>
<feature type="chain" id="PRO_5044898152" description="Archaetidylserine decarboxylase beta chain" evidence="11">
    <location>
        <begin position="1"/>
        <end position="162"/>
    </location>
</feature>
<comment type="PTM">
    <text evidence="11">Is synthesized initially as an inactive proenzyme. Formation of the active enzyme involves a self-maturation process in which the active site pyruvoyl group is generated from an internal serine residue via an autocatalytic post-translational modification. Two non-identical subunits are generated from the proenzyme in this reaction, and the pyruvate is formed at the N-terminus of the alpha chain, which is derived from the carboxyl end of the proenzyme. The post-translation cleavage follows an unusual pathway, termed non-hydrolytic serinolysis, in which the side chain hydroxyl group of the serine supplies its oxygen atom to form the C-terminus of the beta chain, while the remainder of the serine residue undergoes an oxidative deamination to produce ammonia and the pyruvoyl prosthetic group on the alpha chain.</text>
</comment>
<organism evidence="12 13">
    <name type="scientific">Candidatus Methanocrinis alkalitolerans</name>
    <dbReference type="NCBI Taxonomy" id="3033395"/>
    <lineage>
        <taxon>Archaea</taxon>
        <taxon>Methanobacteriati</taxon>
        <taxon>Methanobacteriota</taxon>
        <taxon>Stenosarchaea group</taxon>
        <taxon>Methanomicrobia</taxon>
        <taxon>Methanotrichales</taxon>
        <taxon>Methanotrichaceae</taxon>
        <taxon>Methanocrinis</taxon>
    </lineage>
</organism>
<evidence type="ECO:0000256" key="4">
    <source>
        <dbReference type="ARBA" id="ARBA00023098"/>
    </source>
</evidence>
<keyword evidence="13" id="KW-1185">Reference proteome</keyword>
<dbReference type="PANTHER" id="PTHR35809:SF1">
    <property type="entry name" value="ARCHAETIDYLSERINE DECARBOXYLASE PROENZYME-RELATED"/>
    <property type="match status" value="1"/>
</dbReference>
<protein>
    <recommendedName>
        <fullName evidence="11">Putative archaetidylserine decarboxylase proenzyme</fullName>
        <ecNumber evidence="11">4.1.1.-</ecNumber>
    </recommendedName>
    <component>
        <recommendedName>
            <fullName evidence="11">Archaetidylserine decarboxylase alpha chain</fullName>
        </recommendedName>
    </component>
    <component>
        <recommendedName>
            <fullName evidence="11">Archaetidylserine decarboxylase beta chain</fullName>
        </recommendedName>
    </component>
</protein>
<keyword evidence="9 11" id="KW-1208">Phospholipid metabolism</keyword>
<keyword evidence="8 11" id="KW-0456">Lyase</keyword>
<comment type="subunit">
    <text evidence="11">Heterodimer of a large membrane-associated beta subunit and a small pyruvoyl-containing alpha subunit.</text>
</comment>
<gene>
    <name evidence="11" type="primary">asd</name>
    <name evidence="12" type="ORF">P0O24_07115</name>
</gene>
<evidence type="ECO:0000256" key="3">
    <source>
        <dbReference type="ARBA" id="ARBA00022793"/>
    </source>
</evidence>
<comment type="catalytic activity">
    <reaction evidence="11">
        <text>archaetidylserine + H(+) = archaetidylethanolamine + CO2</text>
        <dbReference type="Rhea" id="RHEA:51488"/>
        <dbReference type="ChEBI" id="CHEBI:15378"/>
        <dbReference type="ChEBI" id="CHEBI:16526"/>
        <dbReference type="ChEBI" id="CHEBI:71517"/>
        <dbReference type="ChEBI" id="CHEBI:134176"/>
    </reaction>
</comment>
<dbReference type="RefSeq" id="WP_316969054.1">
    <property type="nucleotide sequence ID" value="NZ_JARFPL010000018.1"/>
</dbReference>
<feature type="modified residue" description="Pyruvic acid (Ser); by autocatalysis" evidence="11">
    <location>
        <position position="163"/>
    </location>
</feature>
<keyword evidence="2 11" id="KW-0444">Lipid biosynthesis</keyword>
<evidence type="ECO:0000256" key="6">
    <source>
        <dbReference type="ARBA" id="ARBA00023145"/>
    </source>
</evidence>
<evidence type="ECO:0000256" key="2">
    <source>
        <dbReference type="ARBA" id="ARBA00022516"/>
    </source>
</evidence>
<comment type="cofactor">
    <cofactor evidence="11">
        <name>pyruvate</name>
        <dbReference type="ChEBI" id="CHEBI:15361"/>
    </cofactor>
    <text evidence="11">Binds 1 pyruvoyl group covalently per subunit.</text>
</comment>
<accession>A0ABT5XF50</accession>
<comment type="similarity">
    <text evidence="11">Belongs to the phosphatidylserine decarboxylase family. PSD-A subfamily.</text>
</comment>
<dbReference type="NCBIfam" id="NF003685">
    <property type="entry name" value="PRK05305.2-5"/>
    <property type="match status" value="1"/>
</dbReference>
<evidence type="ECO:0000313" key="12">
    <source>
        <dbReference type="EMBL" id="MDF0593349.1"/>
    </source>
</evidence>
<keyword evidence="3 11" id="KW-0210">Decarboxylase</keyword>
<dbReference type="InterPro" id="IPR033175">
    <property type="entry name" value="PSD-A"/>
</dbReference>
<evidence type="ECO:0000256" key="10">
    <source>
        <dbReference type="ARBA" id="ARBA00023317"/>
    </source>
</evidence>
<proteinExistence type="inferred from homology"/>
<evidence type="ECO:0000313" key="13">
    <source>
        <dbReference type="Proteomes" id="UP001215956"/>
    </source>
</evidence>
<keyword evidence="6 11" id="KW-0865">Zymogen</keyword>
<keyword evidence="1 11" id="KW-1003">Cell membrane</keyword>
<comment type="function">
    <text evidence="11">Catalyzes the formation of archaetidylethanolamine (PtdEtn) from archaetidylserine (PtdSer).</text>
</comment>
<dbReference type="PANTHER" id="PTHR35809">
    <property type="entry name" value="ARCHAETIDYLSERINE DECARBOXYLASE PROENZYME-RELATED"/>
    <property type="match status" value="1"/>
</dbReference>
<evidence type="ECO:0000256" key="8">
    <source>
        <dbReference type="ARBA" id="ARBA00023239"/>
    </source>
</evidence>
<name>A0ABT5XF50_9EURY</name>
<dbReference type="Pfam" id="PF02666">
    <property type="entry name" value="PS_Dcarbxylase"/>
    <property type="match status" value="1"/>
</dbReference>
<feature type="chain" id="PRO_5044898153" description="Archaetidylserine decarboxylase alpha chain" evidence="11">
    <location>
        <begin position="163"/>
        <end position="195"/>
    </location>
</feature>
<sequence length="195" mass="21258">MKLARSSGPWVGGPLLAALLLTLTGIWQLPGAALALSIFMVFFHRDPERSPQGEGMVSPADGLVVEASDEKVAIFMNPFNVHVNRSPLGGRVARIEHSDGGHRPAFFRSSSKNERNLIVFDTPEGTVQLTQITGVLVRRIVCYVTPGEFVDRGERIGMIRFGSRVEFSIPPSYSLKVGEGDKVRAGETVVAVKER</sequence>
<feature type="active site" description="Schiff-base intermediate with substrate; via pyruvic acid" evidence="11">
    <location>
        <position position="163"/>
    </location>
</feature>
<evidence type="ECO:0000256" key="5">
    <source>
        <dbReference type="ARBA" id="ARBA00023136"/>
    </source>
</evidence>
<keyword evidence="7 11" id="KW-0594">Phospholipid biosynthesis</keyword>
<evidence type="ECO:0000256" key="7">
    <source>
        <dbReference type="ARBA" id="ARBA00023209"/>
    </source>
</evidence>
<keyword evidence="5 11" id="KW-0472">Membrane</keyword>
<reference evidence="12 13" key="1">
    <citation type="submission" date="2023-03" db="EMBL/GenBank/DDBJ databases">
        <title>Whole genome sequencing of Methanotrichaceae archaeon M04Ac.</title>
        <authorList>
            <person name="Khomyakova M.A."/>
            <person name="Merkel A.Y."/>
            <person name="Slobodkin A.I."/>
        </authorList>
    </citation>
    <scope>NUCLEOTIDE SEQUENCE [LARGE SCALE GENOMIC DNA]</scope>
    <source>
        <strain evidence="12 13">M04Ac</strain>
    </source>
</reference>
<keyword evidence="10 11" id="KW-0670">Pyruvate</keyword>
<comment type="subcellular location">
    <subcellularLocation>
        <location evidence="11">Cell membrane</location>
        <topology evidence="11">Peripheral membrane protein</topology>
    </subcellularLocation>
</comment>